<gene>
    <name evidence="1" type="ORF">UR96_C0002G0017</name>
</gene>
<protein>
    <submittedName>
        <fullName evidence="1">Uncharacterized protein</fullName>
    </submittedName>
</protein>
<accession>A0A0G0DHV0</accession>
<proteinExistence type="predicted"/>
<evidence type="ECO:0000313" key="2">
    <source>
        <dbReference type="Proteomes" id="UP000034140"/>
    </source>
</evidence>
<dbReference type="Proteomes" id="UP000034140">
    <property type="component" value="Unassembled WGS sequence"/>
</dbReference>
<dbReference type="AlphaFoldDB" id="A0A0G0DHV0"/>
<organism evidence="1 2">
    <name type="scientific">candidate division WS6 bacterium GW2011_GWC1_36_11</name>
    <dbReference type="NCBI Taxonomy" id="1619090"/>
    <lineage>
        <taxon>Bacteria</taxon>
        <taxon>Candidatus Dojkabacteria</taxon>
    </lineage>
</organism>
<evidence type="ECO:0000313" key="1">
    <source>
        <dbReference type="EMBL" id="KKP92988.1"/>
    </source>
</evidence>
<comment type="caution">
    <text evidence="1">The sequence shown here is derived from an EMBL/GenBank/DDBJ whole genome shotgun (WGS) entry which is preliminary data.</text>
</comment>
<dbReference type="EMBL" id="LBRE01000002">
    <property type="protein sequence ID" value="KKP92988.1"/>
    <property type="molecule type" value="Genomic_DNA"/>
</dbReference>
<name>A0A0G0DHV0_9BACT</name>
<reference evidence="1 2" key="1">
    <citation type="journal article" date="2015" name="Nature">
        <title>rRNA introns, odd ribosomes, and small enigmatic genomes across a large radiation of phyla.</title>
        <authorList>
            <person name="Brown C.T."/>
            <person name="Hug L.A."/>
            <person name="Thomas B.C."/>
            <person name="Sharon I."/>
            <person name="Castelle C.J."/>
            <person name="Singh A."/>
            <person name="Wilkins M.J."/>
            <person name="Williams K.H."/>
            <person name="Banfield J.F."/>
        </authorList>
    </citation>
    <scope>NUCLEOTIDE SEQUENCE [LARGE SCALE GENOMIC DNA]</scope>
</reference>
<sequence length="246" mass="28846">MVEYINLRLNIDISMFQFFKELFTDNRIPSISFLEFYKKVNRLKEDGLFPFEYNLPQAISLPESFWKEVVSIHKMTLGDGLEREISIFMVDGELIFTSVMKGQESSVTSNHNISVKYVQHPTRKGYFRKEVYMDGSIYKRKDVYYKDAPRKVSIQYIFNLHTHPKHVFENGESVFSFVSKQDMISQFQSKAIVSGLVTDKLWLFVRTNSSPETINMEESNISVETLKTEMKMVIYCAELFKKAIKQ</sequence>